<accession>A0A8S4QAB7</accession>
<comment type="caution">
    <text evidence="1">The sequence shown here is derived from an EMBL/GenBank/DDBJ whole genome shotgun (WGS) entry which is preliminary data.</text>
</comment>
<sequence>AGRAKGQRGYVPIKDLKSKIDRKNLNLPTYKDVSPKDLAFRYNFGRTKQIDYVMMLTLQRISETCEEVPKICLVWSIRIEEIINGTMQILLLFAEYSKLSLIFMTSFGMRVCQELVRRSEGIVG</sequence>
<gene>
    <name evidence="1" type="primary">jg20689</name>
    <name evidence="1" type="ORF">PAEG_LOCUS249</name>
</gene>
<keyword evidence="2" id="KW-1185">Reference proteome</keyword>
<evidence type="ECO:0000313" key="1">
    <source>
        <dbReference type="EMBL" id="CAH2207629.1"/>
    </source>
</evidence>
<reference evidence="1" key="1">
    <citation type="submission" date="2022-03" db="EMBL/GenBank/DDBJ databases">
        <authorList>
            <person name="Lindestad O."/>
        </authorList>
    </citation>
    <scope>NUCLEOTIDE SEQUENCE</scope>
</reference>
<protein>
    <submittedName>
        <fullName evidence="1">Jg20689 protein</fullName>
    </submittedName>
</protein>
<dbReference type="EMBL" id="CAKXAJ010000793">
    <property type="protein sequence ID" value="CAH2207629.1"/>
    <property type="molecule type" value="Genomic_DNA"/>
</dbReference>
<dbReference type="AlphaFoldDB" id="A0A8S4QAB7"/>
<evidence type="ECO:0000313" key="2">
    <source>
        <dbReference type="Proteomes" id="UP000838756"/>
    </source>
</evidence>
<organism evidence="1 2">
    <name type="scientific">Pararge aegeria aegeria</name>
    <dbReference type="NCBI Taxonomy" id="348720"/>
    <lineage>
        <taxon>Eukaryota</taxon>
        <taxon>Metazoa</taxon>
        <taxon>Ecdysozoa</taxon>
        <taxon>Arthropoda</taxon>
        <taxon>Hexapoda</taxon>
        <taxon>Insecta</taxon>
        <taxon>Pterygota</taxon>
        <taxon>Neoptera</taxon>
        <taxon>Endopterygota</taxon>
        <taxon>Lepidoptera</taxon>
        <taxon>Glossata</taxon>
        <taxon>Ditrysia</taxon>
        <taxon>Papilionoidea</taxon>
        <taxon>Nymphalidae</taxon>
        <taxon>Satyrinae</taxon>
        <taxon>Satyrini</taxon>
        <taxon>Parargina</taxon>
        <taxon>Pararge</taxon>
    </lineage>
</organism>
<dbReference type="Proteomes" id="UP000838756">
    <property type="component" value="Unassembled WGS sequence"/>
</dbReference>
<proteinExistence type="predicted"/>
<feature type="non-terminal residue" evidence="1">
    <location>
        <position position="1"/>
    </location>
</feature>
<name>A0A8S4QAB7_9NEOP</name>